<protein>
    <submittedName>
        <fullName evidence="2">Uncharacterized protein</fullName>
    </submittedName>
</protein>
<accession>A0AC34FYD1</accession>
<dbReference type="Proteomes" id="UP000887579">
    <property type="component" value="Unplaced"/>
</dbReference>
<organism evidence="1 2">
    <name type="scientific">Panagrolaimus sp. ES5</name>
    <dbReference type="NCBI Taxonomy" id="591445"/>
    <lineage>
        <taxon>Eukaryota</taxon>
        <taxon>Metazoa</taxon>
        <taxon>Ecdysozoa</taxon>
        <taxon>Nematoda</taxon>
        <taxon>Chromadorea</taxon>
        <taxon>Rhabditida</taxon>
        <taxon>Tylenchina</taxon>
        <taxon>Panagrolaimomorpha</taxon>
        <taxon>Panagrolaimoidea</taxon>
        <taxon>Panagrolaimidae</taxon>
        <taxon>Panagrolaimus</taxon>
    </lineage>
</organism>
<sequence length="176" mass="20500">MAPTKFEIPIAMCWKVSKEEIQKKFNNLGGLFKKTKLAEFSDVYYELIIISKEEENKVVISLGISTKELPFINAKFKISIASSNKFELIDERCLKPDKMYGKTICSYEEFFDPLNNYFIDGYIYLNLEAILKFEKEQQNICIHSEIKSPKNLGEFLWNRDDKDFDIFSGDGKTSLK</sequence>
<dbReference type="WBParaSite" id="ES5_v2.g22037.t1">
    <property type="protein sequence ID" value="ES5_v2.g22037.t1"/>
    <property type="gene ID" value="ES5_v2.g22037"/>
</dbReference>
<evidence type="ECO:0000313" key="2">
    <source>
        <dbReference type="WBParaSite" id="ES5_v2.g22037.t1"/>
    </source>
</evidence>
<proteinExistence type="predicted"/>
<reference evidence="2" key="1">
    <citation type="submission" date="2022-11" db="UniProtKB">
        <authorList>
            <consortium name="WormBaseParasite"/>
        </authorList>
    </citation>
    <scope>IDENTIFICATION</scope>
</reference>
<evidence type="ECO:0000313" key="1">
    <source>
        <dbReference type="Proteomes" id="UP000887579"/>
    </source>
</evidence>
<name>A0AC34FYD1_9BILA</name>